<dbReference type="Gene3D" id="3.30.1660.10">
    <property type="entry name" value="Flavin-binding protein dodecin"/>
    <property type="match status" value="1"/>
</dbReference>
<evidence type="ECO:0000313" key="1">
    <source>
        <dbReference type="EMBL" id="GHF08483.1"/>
    </source>
</evidence>
<dbReference type="Proteomes" id="UP000641386">
    <property type="component" value="Unassembled WGS sequence"/>
</dbReference>
<organism evidence="1 2">
    <name type="scientific">Streptomyces spiralis</name>
    <dbReference type="NCBI Taxonomy" id="66376"/>
    <lineage>
        <taxon>Bacteria</taxon>
        <taxon>Bacillati</taxon>
        <taxon>Actinomycetota</taxon>
        <taxon>Actinomycetes</taxon>
        <taxon>Kitasatosporales</taxon>
        <taxon>Streptomycetaceae</taxon>
        <taxon>Streptomyces</taxon>
    </lineage>
</organism>
<proteinExistence type="predicted"/>
<dbReference type="InterPro" id="IPR009923">
    <property type="entry name" value="Dodecin"/>
</dbReference>
<dbReference type="PANTHER" id="PTHR39324:SF1">
    <property type="entry name" value="CALCIUM DODECIN"/>
    <property type="match status" value="1"/>
</dbReference>
<dbReference type="NCBIfam" id="NF043052">
    <property type="entry name" value="DodecBact"/>
    <property type="match status" value="1"/>
</dbReference>
<gene>
    <name evidence="1" type="ORF">GCM10014715_75390</name>
</gene>
<evidence type="ECO:0000313" key="2">
    <source>
        <dbReference type="Proteomes" id="UP000641386"/>
    </source>
</evidence>
<dbReference type="InterPro" id="IPR025543">
    <property type="entry name" value="Dodecin-like"/>
</dbReference>
<evidence type="ECO:0008006" key="3">
    <source>
        <dbReference type="Google" id="ProtNLM"/>
    </source>
</evidence>
<sequence length="105" mass="11863">MTWDTLVTGVSPTDVTTPVTVHGARRVVRERSTRMTDHIYRVTEIVGSSHEGVDQAIRNAITRASQTVRNLDWFEVTQVRGQIENGQIEHYQVGLKVGFRIEDAD</sequence>
<reference evidence="1" key="1">
    <citation type="journal article" date="2014" name="Int. J. Syst. Evol. Microbiol.">
        <title>Complete genome sequence of Corynebacterium casei LMG S-19264T (=DSM 44701T), isolated from a smear-ripened cheese.</title>
        <authorList>
            <consortium name="US DOE Joint Genome Institute (JGI-PGF)"/>
            <person name="Walter F."/>
            <person name="Albersmeier A."/>
            <person name="Kalinowski J."/>
            <person name="Ruckert C."/>
        </authorList>
    </citation>
    <scope>NUCLEOTIDE SEQUENCE</scope>
    <source>
        <strain evidence="1">JCM 3302</strain>
    </source>
</reference>
<dbReference type="InterPro" id="IPR036694">
    <property type="entry name" value="Dodecin-like_sf"/>
</dbReference>
<dbReference type="AlphaFoldDB" id="A0A919AHP9"/>
<dbReference type="Pfam" id="PF07311">
    <property type="entry name" value="Dodecin"/>
    <property type="match status" value="1"/>
</dbReference>
<name>A0A919AHP9_9ACTN</name>
<dbReference type="EMBL" id="BNBC01000054">
    <property type="protein sequence ID" value="GHF08483.1"/>
    <property type="molecule type" value="Genomic_DNA"/>
</dbReference>
<dbReference type="SUPFAM" id="SSF89807">
    <property type="entry name" value="Dodecin-like"/>
    <property type="match status" value="1"/>
</dbReference>
<accession>A0A919AHP9</accession>
<keyword evidence="2" id="KW-1185">Reference proteome</keyword>
<dbReference type="PANTHER" id="PTHR39324">
    <property type="entry name" value="CALCIUM DODECIN"/>
    <property type="match status" value="1"/>
</dbReference>
<reference evidence="1" key="2">
    <citation type="submission" date="2020-09" db="EMBL/GenBank/DDBJ databases">
        <authorList>
            <person name="Sun Q."/>
            <person name="Ohkuma M."/>
        </authorList>
    </citation>
    <scope>NUCLEOTIDE SEQUENCE</scope>
    <source>
        <strain evidence="1">JCM 3302</strain>
    </source>
</reference>
<dbReference type="InterPro" id="IPR050049">
    <property type="entry name" value="Dodecin_bact"/>
</dbReference>
<protein>
    <recommendedName>
        <fullName evidence="3">Dodecin domain-containing protein</fullName>
    </recommendedName>
</protein>
<comment type="caution">
    <text evidence="1">The sequence shown here is derived from an EMBL/GenBank/DDBJ whole genome shotgun (WGS) entry which is preliminary data.</text>
</comment>